<evidence type="ECO:0000256" key="1">
    <source>
        <dbReference type="SAM" id="Coils"/>
    </source>
</evidence>
<evidence type="ECO:0000313" key="3">
    <source>
        <dbReference type="Proteomes" id="UP000655830"/>
    </source>
</evidence>
<name>A0A926EKC2_9FIRM</name>
<dbReference type="Proteomes" id="UP000655830">
    <property type="component" value="Unassembled WGS sequence"/>
</dbReference>
<keyword evidence="1" id="KW-0175">Coiled coil</keyword>
<organism evidence="2 3">
    <name type="scientific">Zhenhengia yiwuensis</name>
    <dbReference type="NCBI Taxonomy" id="2763666"/>
    <lineage>
        <taxon>Bacteria</taxon>
        <taxon>Bacillati</taxon>
        <taxon>Bacillota</taxon>
        <taxon>Clostridia</taxon>
        <taxon>Lachnospirales</taxon>
        <taxon>Lachnospiraceae</taxon>
        <taxon>Zhenhengia</taxon>
    </lineage>
</organism>
<gene>
    <name evidence="2" type="ORF">H8718_10435</name>
</gene>
<sequence>MIIWKDDMPYIVREMEDLKYIVSEDIFEALKEFIEDYVDNSEEVERLNDEIESLEDELSGCEDECGELEEALEELRDKYSNSKQVIEILKDFIDVMDDAKMTKDQWYYWDRLKDAVDSL</sequence>
<reference evidence="2" key="1">
    <citation type="submission" date="2020-08" db="EMBL/GenBank/DDBJ databases">
        <title>Genome public.</title>
        <authorList>
            <person name="Liu C."/>
            <person name="Sun Q."/>
        </authorList>
    </citation>
    <scope>NUCLEOTIDE SEQUENCE</scope>
    <source>
        <strain evidence="2">NSJ-12</strain>
    </source>
</reference>
<feature type="coiled-coil region" evidence="1">
    <location>
        <begin position="30"/>
        <end position="85"/>
    </location>
</feature>
<dbReference type="RefSeq" id="WP_249332839.1">
    <property type="nucleotide sequence ID" value="NZ_JACRSY010000015.1"/>
</dbReference>
<evidence type="ECO:0000313" key="2">
    <source>
        <dbReference type="EMBL" id="MBC8579942.1"/>
    </source>
</evidence>
<proteinExistence type="predicted"/>
<accession>A0A926EKC2</accession>
<protein>
    <submittedName>
        <fullName evidence="2">Uncharacterized protein</fullName>
    </submittedName>
</protein>
<dbReference type="Gene3D" id="1.10.287.1490">
    <property type="match status" value="1"/>
</dbReference>
<comment type="caution">
    <text evidence="2">The sequence shown here is derived from an EMBL/GenBank/DDBJ whole genome shotgun (WGS) entry which is preliminary data.</text>
</comment>
<dbReference type="EMBL" id="JACRSY010000015">
    <property type="protein sequence ID" value="MBC8579942.1"/>
    <property type="molecule type" value="Genomic_DNA"/>
</dbReference>
<dbReference type="AlphaFoldDB" id="A0A926EKC2"/>
<keyword evidence="3" id="KW-1185">Reference proteome</keyword>